<dbReference type="Proteomes" id="UP000029448">
    <property type="component" value="Unassembled WGS sequence"/>
</dbReference>
<gene>
    <name evidence="2" type="ORF">AtDm6_1788</name>
</gene>
<dbReference type="PANTHER" id="PTHR22916">
    <property type="entry name" value="GLYCOSYLTRANSFERASE"/>
    <property type="match status" value="1"/>
</dbReference>
<sequence length="332" mass="37535">MKKNITFSIVIPNYNYERYVKEAIESALNQDWPNKEIIVVDDGSTDGSPDIIRSFGNRIVSVFTENRGQREANNTGFSRSSGEVVIFLDSDDILLPGMLKEVASVWREGLSKVQVIMQRVDSNKAPIGRTIPKYHSSPTPEQIRTWVNASFEYPSPPASGNAWSRTFLELIFPLDETYDAFTDSTCIAMAPYMGDIVTIAKPLVLYRMHGANDSQMTARETNYSREVARGLKRFQAAQRACALKNLSPPDIRILFHGSNFLQFRIASLRLTPELHPLPGDGRMRAFLDSLMVLFRSGFQNISDRFLIMAWSIVTLLAPDRLARVLIKKRYSS</sequence>
<protein>
    <submittedName>
        <fullName evidence="2">Glycosyltransferase</fullName>
    </submittedName>
</protein>
<dbReference type="RefSeq" id="WP_035380046.1">
    <property type="nucleotide sequence ID" value="NZ_JACAOJ010000028.1"/>
</dbReference>
<dbReference type="Gene3D" id="3.90.550.10">
    <property type="entry name" value="Spore Coat Polysaccharide Biosynthesis Protein SpsA, Chain A"/>
    <property type="match status" value="1"/>
</dbReference>
<dbReference type="EMBL" id="JOKM01000069">
    <property type="protein sequence ID" value="KGB23140.1"/>
    <property type="molecule type" value="Genomic_DNA"/>
</dbReference>
<organism evidence="2 3">
    <name type="scientific">Acetobacter tropicalis</name>
    <dbReference type="NCBI Taxonomy" id="104102"/>
    <lineage>
        <taxon>Bacteria</taxon>
        <taxon>Pseudomonadati</taxon>
        <taxon>Pseudomonadota</taxon>
        <taxon>Alphaproteobacteria</taxon>
        <taxon>Acetobacterales</taxon>
        <taxon>Acetobacteraceae</taxon>
        <taxon>Acetobacter</taxon>
    </lineage>
</organism>
<dbReference type="SUPFAM" id="SSF53448">
    <property type="entry name" value="Nucleotide-diphospho-sugar transferases"/>
    <property type="match status" value="1"/>
</dbReference>
<dbReference type="AlphaFoldDB" id="A0A094YM58"/>
<dbReference type="InterPro" id="IPR029044">
    <property type="entry name" value="Nucleotide-diphossugar_trans"/>
</dbReference>
<dbReference type="Pfam" id="PF00535">
    <property type="entry name" value="Glycos_transf_2"/>
    <property type="match status" value="1"/>
</dbReference>
<dbReference type="GO" id="GO:0016758">
    <property type="term" value="F:hexosyltransferase activity"/>
    <property type="evidence" value="ECO:0007669"/>
    <property type="project" value="UniProtKB-ARBA"/>
</dbReference>
<dbReference type="PATRIC" id="fig|104102.7.peg.1767"/>
<dbReference type="STRING" id="104102.AtDm6_1788"/>
<evidence type="ECO:0000313" key="2">
    <source>
        <dbReference type="EMBL" id="KGB23140.1"/>
    </source>
</evidence>
<accession>A0A094YM58</accession>
<reference evidence="2 3" key="1">
    <citation type="submission" date="2014-06" db="EMBL/GenBank/DDBJ databases">
        <title>Functional and comparative genomic analyses of the Drosophila gut microbiota identify candidate symbiosis factors.</title>
        <authorList>
            <person name="Newell P.D."/>
            <person name="Chaston J.M."/>
            <person name="Douglas A.E."/>
        </authorList>
    </citation>
    <scope>NUCLEOTIDE SEQUENCE [LARGE SCALE GENOMIC DNA]</scope>
    <source>
        <strain evidence="2 3">DmCS_006</strain>
    </source>
</reference>
<keyword evidence="2" id="KW-0808">Transferase</keyword>
<feature type="domain" description="Glycosyltransferase 2-like" evidence="1">
    <location>
        <begin position="8"/>
        <end position="131"/>
    </location>
</feature>
<keyword evidence="3" id="KW-1185">Reference proteome</keyword>
<proteinExistence type="predicted"/>
<evidence type="ECO:0000313" key="3">
    <source>
        <dbReference type="Proteomes" id="UP000029448"/>
    </source>
</evidence>
<comment type="caution">
    <text evidence="2">The sequence shown here is derived from an EMBL/GenBank/DDBJ whole genome shotgun (WGS) entry which is preliminary data.</text>
</comment>
<dbReference type="PANTHER" id="PTHR22916:SF65">
    <property type="entry name" value="SLR1065 PROTEIN"/>
    <property type="match status" value="1"/>
</dbReference>
<dbReference type="InterPro" id="IPR001173">
    <property type="entry name" value="Glyco_trans_2-like"/>
</dbReference>
<name>A0A094YM58_9PROT</name>
<evidence type="ECO:0000259" key="1">
    <source>
        <dbReference type="Pfam" id="PF00535"/>
    </source>
</evidence>